<dbReference type="RefSeq" id="WP_284250908.1">
    <property type="nucleotide sequence ID" value="NZ_BSUW01000001.1"/>
</dbReference>
<dbReference type="GO" id="GO:0003677">
    <property type="term" value="F:DNA binding"/>
    <property type="evidence" value="ECO:0007669"/>
    <property type="project" value="InterPro"/>
</dbReference>
<dbReference type="PANTHER" id="PTHR37299">
    <property type="entry name" value="TRANSCRIPTIONAL REGULATOR-RELATED"/>
    <property type="match status" value="1"/>
</dbReference>
<dbReference type="Pfam" id="PF04397">
    <property type="entry name" value="LytTR"/>
    <property type="match status" value="1"/>
</dbReference>
<evidence type="ECO:0000313" key="3">
    <source>
        <dbReference type="Proteomes" id="UP001157039"/>
    </source>
</evidence>
<dbReference type="SMART" id="SM00850">
    <property type="entry name" value="LytTR"/>
    <property type="match status" value="1"/>
</dbReference>
<dbReference type="PROSITE" id="PS50930">
    <property type="entry name" value="HTH_LYTTR"/>
    <property type="match status" value="1"/>
</dbReference>
<proteinExistence type="predicted"/>
<dbReference type="PANTHER" id="PTHR37299:SF1">
    <property type="entry name" value="STAGE 0 SPORULATION PROTEIN A HOMOLOG"/>
    <property type="match status" value="1"/>
</dbReference>
<dbReference type="InterPro" id="IPR007492">
    <property type="entry name" value="LytTR_DNA-bd_dom"/>
</dbReference>
<protein>
    <recommendedName>
        <fullName evidence="1">HTH LytTR-type domain-containing protein</fullName>
    </recommendedName>
</protein>
<feature type="domain" description="HTH LytTR-type" evidence="1">
    <location>
        <begin position="1"/>
        <end position="97"/>
    </location>
</feature>
<dbReference type="GO" id="GO:0000156">
    <property type="term" value="F:phosphorelay response regulator activity"/>
    <property type="evidence" value="ECO:0007669"/>
    <property type="project" value="InterPro"/>
</dbReference>
<dbReference type="AlphaFoldDB" id="A0AA38CTS6"/>
<accession>A0AA38CTS6</accession>
<organism evidence="2 3">
    <name type="scientific">Tetragenococcus osmophilus</name>
    <dbReference type="NCBI Taxonomy" id="526944"/>
    <lineage>
        <taxon>Bacteria</taxon>
        <taxon>Bacillati</taxon>
        <taxon>Bacillota</taxon>
        <taxon>Bacilli</taxon>
        <taxon>Lactobacillales</taxon>
        <taxon>Enterococcaceae</taxon>
        <taxon>Tetragenococcus</taxon>
    </lineage>
</organism>
<sequence length="97" mass="11579">MIMVNMEEILAIEASKGVTKIYTKTKTYQTQTSLTYWQQKLDKQMFMRVHRSFVVKIDEIQEIQPWFNHTYRLTLTGDLKIPVSRSYLKSFREKVGI</sequence>
<evidence type="ECO:0000313" key="2">
    <source>
        <dbReference type="EMBL" id="GMA71498.1"/>
    </source>
</evidence>
<dbReference type="Proteomes" id="UP001157039">
    <property type="component" value="Unassembled WGS sequence"/>
</dbReference>
<name>A0AA38CTS6_9ENTE</name>
<dbReference type="Gene3D" id="2.20.25.10">
    <property type="match status" value="1"/>
</dbReference>
<gene>
    <name evidence="2" type="ORF">GCM10025885_05470</name>
</gene>
<evidence type="ECO:0000259" key="1">
    <source>
        <dbReference type="PROSITE" id="PS50930"/>
    </source>
</evidence>
<dbReference type="EMBL" id="BSUW01000001">
    <property type="protein sequence ID" value="GMA71498.1"/>
    <property type="molecule type" value="Genomic_DNA"/>
</dbReference>
<dbReference type="Gene3D" id="2.40.50.40">
    <property type="match status" value="1"/>
</dbReference>
<reference evidence="2 3" key="1">
    <citation type="journal article" date="2014" name="Int. J. Syst. Evol. Microbiol.">
        <title>Complete genome sequence of Corynebacterium casei LMG S-19264T (=DSM 44701T), isolated from a smear-ripened cheese.</title>
        <authorList>
            <consortium name="US DOE Joint Genome Institute (JGI-PGF)"/>
            <person name="Walter F."/>
            <person name="Albersmeier A."/>
            <person name="Kalinowski J."/>
            <person name="Ruckert C."/>
        </authorList>
    </citation>
    <scope>NUCLEOTIDE SEQUENCE [LARGE SCALE GENOMIC DNA]</scope>
    <source>
        <strain evidence="2 3">NBRC 114545</strain>
    </source>
</reference>
<dbReference type="InterPro" id="IPR046947">
    <property type="entry name" value="LytR-like"/>
</dbReference>
<comment type="caution">
    <text evidence="2">The sequence shown here is derived from an EMBL/GenBank/DDBJ whole genome shotgun (WGS) entry which is preliminary data.</text>
</comment>